<evidence type="ECO:0000256" key="4">
    <source>
        <dbReference type="ARBA" id="ARBA00023143"/>
    </source>
</evidence>
<comment type="caution">
    <text evidence="8">The sequence shown here is derived from an EMBL/GenBank/DDBJ whole genome shotgun (WGS) entry which is preliminary data.</text>
</comment>
<evidence type="ECO:0000259" key="6">
    <source>
        <dbReference type="Pfam" id="PF02465"/>
    </source>
</evidence>
<dbReference type="InterPro" id="IPR003481">
    <property type="entry name" value="FliD_N"/>
</dbReference>
<dbReference type="PANTHER" id="PTHR30288">
    <property type="entry name" value="FLAGELLAR CAP/ASSEMBLY PROTEIN FLID"/>
    <property type="match status" value="1"/>
</dbReference>
<organism evidence="8 9">
    <name type="scientific">Aromatoleum diolicum</name>
    <dbReference type="NCBI Taxonomy" id="75796"/>
    <lineage>
        <taxon>Bacteria</taxon>
        <taxon>Pseudomonadati</taxon>
        <taxon>Pseudomonadota</taxon>
        <taxon>Betaproteobacteria</taxon>
        <taxon>Rhodocyclales</taxon>
        <taxon>Rhodocyclaceae</taxon>
        <taxon>Aromatoleum</taxon>
    </lineage>
</organism>
<feature type="domain" description="Flagellar hook-associated protein 2 N-terminal" evidence="6">
    <location>
        <begin position="10"/>
        <end position="106"/>
    </location>
</feature>
<dbReference type="RefSeq" id="WP_169261538.1">
    <property type="nucleotide sequence ID" value="NZ_WTVQ01000031.1"/>
</dbReference>
<comment type="function">
    <text evidence="5">Required for morphogenesis and for the elongation of the flagellar filament by facilitating polymerization of the flagellin monomers at the tip of growing filament. Forms a capping structure, which prevents flagellin subunits (transported through the central channel of the flagellum) from leaking out without polymerization at the distal end.</text>
</comment>
<comment type="similarity">
    <text evidence="1 5">Belongs to the FliD family.</text>
</comment>
<dbReference type="Pfam" id="PF07195">
    <property type="entry name" value="FliD_C"/>
    <property type="match status" value="1"/>
</dbReference>
<keyword evidence="9" id="KW-1185">Reference proteome</keyword>
<comment type="subcellular location">
    <subcellularLocation>
        <location evidence="5">Secreted</location>
    </subcellularLocation>
    <subcellularLocation>
        <location evidence="5">Bacterial flagellum</location>
    </subcellularLocation>
</comment>
<evidence type="ECO:0000256" key="5">
    <source>
        <dbReference type="RuleBase" id="RU362066"/>
    </source>
</evidence>
<dbReference type="Pfam" id="PF07196">
    <property type="entry name" value="Flagellin_IN"/>
    <property type="match status" value="1"/>
</dbReference>
<dbReference type="Pfam" id="PF02465">
    <property type="entry name" value="FliD_N"/>
    <property type="match status" value="1"/>
</dbReference>
<keyword evidence="4 5" id="KW-0975">Bacterial flagellum</keyword>
<proteinExistence type="inferred from homology"/>
<dbReference type="InterPro" id="IPR010809">
    <property type="entry name" value="FliD_C"/>
</dbReference>
<gene>
    <name evidence="8" type="primary">fliD</name>
    <name evidence="8" type="ORF">GPA25_16670</name>
</gene>
<keyword evidence="8" id="KW-0282">Flagellum</keyword>
<accession>A0ABX1QGU6</accession>
<protein>
    <recommendedName>
        <fullName evidence="5">Flagellar hook-associated protein 2</fullName>
        <shortName evidence="5">HAP2</shortName>
    </recommendedName>
    <alternativeName>
        <fullName evidence="5">Flagellar cap protein</fullName>
    </alternativeName>
</protein>
<evidence type="ECO:0000256" key="3">
    <source>
        <dbReference type="ARBA" id="ARBA00023054"/>
    </source>
</evidence>
<keyword evidence="8" id="KW-0966">Cell projection</keyword>
<comment type="subunit">
    <text evidence="2 5">Homopentamer.</text>
</comment>
<keyword evidence="8" id="KW-0969">Cilium</keyword>
<dbReference type="EMBL" id="WTVQ01000031">
    <property type="protein sequence ID" value="NMG76394.1"/>
    <property type="molecule type" value="Genomic_DNA"/>
</dbReference>
<name>A0ABX1QGU6_9RHOO</name>
<evidence type="ECO:0000259" key="7">
    <source>
        <dbReference type="Pfam" id="PF07195"/>
    </source>
</evidence>
<dbReference type="Proteomes" id="UP000648984">
    <property type="component" value="Unassembled WGS sequence"/>
</dbReference>
<feature type="domain" description="Flagellar hook-associated protein 2 C-terminal" evidence="7">
    <location>
        <begin position="223"/>
        <end position="445"/>
    </location>
</feature>
<evidence type="ECO:0000313" key="9">
    <source>
        <dbReference type="Proteomes" id="UP000648984"/>
    </source>
</evidence>
<dbReference type="InterPro" id="IPR010810">
    <property type="entry name" value="Flagellin_hook_IN_motif"/>
</dbReference>
<reference evidence="8 9" key="1">
    <citation type="submission" date="2019-12" db="EMBL/GenBank/DDBJ databases">
        <title>Comparative genomics gives insights into the taxonomy of the Azoarcus-Aromatoleum group and reveals separate origins of nif in the plant-associated Azoarcus and non-plant-associated Aromatoleum sub-groups.</title>
        <authorList>
            <person name="Lafos M."/>
            <person name="Maluk M."/>
            <person name="Batista M."/>
            <person name="Junghare M."/>
            <person name="Carmona M."/>
            <person name="Faoro H."/>
            <person name="Cruz L.M."/>
            <person name="Battistoni F."/>
            <person name="De Souza E."/>
            <person name="Pedrosa F."/>
            <person name="Chen W.-M."/>
            <person name="Poole P.S."/>
            <person name="Dixon R.A."/>
            <person name="James E.K."/>
        </authorList>
    </citation>
    <scope>NUCLEOTIDE SEQUENCE [LARGE SCALE GENOMIC DNA]</scope>
    <source>
        <strain evidence="8 9">22Lin</strain>
    </source>
</reference>
<dbReference type="InterPro" id="IPR040026">
    <property type="entry name" value="FliD"/>
</dbReference>
<dbReference type="PANTHER" id="PTHR30288:SF0">
    <property type="entry name" value="FLAGELLAR HOOK-ASSOCIATED PROTEIN 2"/>
    <property type="match status" value="1"/>
</dbReference>
<evidence type="ECO:0000256" key="2">
    <source>
        <dbReference type="ARBA" id="ARBA00011255"/>
    </source>
</evidence>
<keyword evidence="5" id="KW-0964">Secreted</keyword>
<evidence type="ECO:0000313" key="8">
    <source>
        <dbReference type="EMBL" id="NMG76394.1"/>
    </source>
</evidence>
<keyword evidence="3" id="KW-0175">Coiled coil</keyword>
<sequence>MAISAPGVGSGLDIRSIISQLMAVERQPLARLESQQTSFQARLSAYGQVKSALSKLQDAAKALTTSTNFSATKASIADATVLSATSSASATPGVYSIQVDKLAYAQRVASSAITEPTVGAGDLTITFGSYDAGGAFTPDGSGAKTVTLAAGSTLAELRDAINAAKTGVTARVINNGTVDQLVISGDASGAAKAFQISGSGGLAGFSFDAGNPGGSTLGSIQAAQDASLTIDGIAVTRSSNTLTDVIDGVTLNLTKGMGAATTITVARNDEVAKTAINDFVAAYNEVNKLLRDQSAYNAETKKAGTLNGDSAIRSIRNQVRDVFRDPLTGLTGATALSDIGLSFKADGSLSIDDTKLTAALADPTKNVAELFGGNGTISGYAKTLGDTLTSMLESDGLLTSRTDGINRSIKALDARKEALEFRLERIEARYTAQFTALDTMMASMTQTGNFLTQQLANLPGANQ</sequence>
<evidence type="ECO:0000256" key="1">
    <source>
        <dbReference type="ARBA" id="ARBA00009764"/>
    </source>
</evidence>